<accession>A0A1L9RT70</accession>
<sequence>MKIRSDHHNVLQTYHQCHFAISCVKIPRGIPENVKAFYRKAREAVRTTEGSGGCVQQQTILWYLGRHHWRRWQALVSEANLALATDCFGQRMNANNGHDGQEIL</sequence>
<dbReference type="EMBL" id="KV878210">
    <property type="protein sequence ID" value="OJJ38048.1"/>
    <property type="molecule type" value="Genomic_DNA"/>
</dbReference>
<protein>
    <submittedName>
        <fullName evidence="1">Uncharacterized protein</fullName>
    </submittedName>
</protein>
<dbReference type="RefSeq" id="XP_040691724.1">
    <property type="nucleotide sequence ID" value="XM_040833458.1"/>
</dbReference>
<evidence type="ECO:0000313" key="1">
    <source>
        <dbReference type="EMBL" id="OJJ38048.1"/>
    </source>
</evidence>
<proteinExistence type="predicted"/>
<keyword evidence="2" id="KW-1185">Reference proteome</keyword>
<gene>
    <name evidence="1" type="ORF">ASPWEDRAFT_307689</name>
</gene>
<reference evidence="2" key="1">
    <citation type="journal article" date="2017" name="Genome Biol.">
        <title>Comparative genomics reveals high biological diversity and specific adaptations in the industrially and medically important fungal genus Aspergillus.</title>
        <authorList>
            <person name="de Vries R.P."/>
            <person name="Riley R."/>
            <person name="Wiebenga A."/>
            <person name="Aguilar-Osorio G."/>
            <person name="Amillis S."/>
            <person name="Uchima C.A."/>
            <person name="Anderluh G."/>
            <person name="Asadollahi M."/>
            <person name="Askin M."/>
            <person name="Barry K."/>
            <person name="Battaglia E."/>
            <person name="Bayram O."/>
            <person name="Benocci T."/>
            <person name="Braus-Stromeyer S.A."/>
            <person name="Caldana C."/>
            <person name="Canovas D."/>
            <person name="Cerqueira G.C."/>
            <person name="Chen F."/>
            <person name="Chen W."/>
            <person name="Choi C."/>
            <person name="Clum A."/>
            <person name="Dos Santos R.A."/>
            <person name="Damasio A.R."/>
            <person name="Diallinas G."/>
            <person name="Emri T."/>
            <person name="Fekete E."/>
            <person name="Flipphi M."/>
            <person name="Freyberg S."/>
            <person name="Gallo A."/>
            <person name="Gournas C."/>
            <person name="Habgood R."/>
            <person name="Hainaut M."/>
            <person name="Harispe M.L."/>
            <person name="Henrissat B."/>
            <person name="Hilden K.S."/>
            <person name="Hope R."/>
            <person name="Hossain A."/>
            <person name="Karabika E."/>
            <person name="Karaffa L."/>
            <person name="Karanyi Z."/>
            <person name="Krasevec N."/>
            <person name="Kuo A."/>
            <person name="Kusch H."/>
            <person name="LaButti K."/>
            <person name="Lagendijk E.L."/>
            <person name="Lapidus A."/>
            <person name="Levasseur A."/>
            <person name="Lindquist E."/>
            <person name="Lipzen A."/>
            <person name="Logrieco A.F."/>
            <person name="MacCabe A."/>
            <person name="Maekelae M.R."/>
            <person name="Malavazi I."/>
            <person name="Melin P."/>
            <person name="Meyer V."/>
            <person name="Mielnichuk N."/>
            <person name="Miskei M."/>
            <person name="Molnar A.P."/>
            <person name="Mule G."/>
            <person name="Ngan C.Y."/>
            <person name="Orejas M."/>
            <person name="Orosz E."/>
            <person name="Ouedraogo J.P."/>
            <person name="Overkamp K.M."/>
            <person name="Park H.-S."/>
            <person name="Perrone G."/>
            <person name="Piumi F."/>
            <person name="Punt P.J."/>
            <person name="Ram A.F."/>
            <person name="Ramon A."/>
            <person name="Rauscher S."/>
            <person name="Record E."/>
            <person name="Riano-Pachon D.M."/>
            <person name="Robert V."/>
            <person name="Roehrig J."/>
            <person name="Ruller R."/>
            <person name="Salamov A."/>
            <person name="Salih N.S."/>
            <person name="Samson R.A."/>
            <person name="Sandor E."/>
            <person name="Sanguinetti M."/>
            <person name="Schuetze T."/>
            <person name="Sepcic K."/>
            <person name="Shelest E."/>
            <person name="Sherlock G."/>
            <person name="Sophianopoulou V."/>
            <person name="Squina F.M."/>
            <person name="Sun H."/>
            <person name="Susca A."/>
            <person name="Todd R.B."/>
            <person name="Tsang A."/>
            <person name="Unkles S.E."/>
            <person name="van de Wiele N."/>
            <person name="van Rossen-Uffink D."/>
            <person name="Oliveira J.V."/>
            <person name="Vesth T.C."/>
            <person name="Visser J."/>
            <person name="Yu J.-H."/>
            <person name="Zhou M."/>
            <person name="Andersen M.R."/>
            <person name="Archer D.B."/>
            <person name="Baker S.E."/>
            <person name="Benoit I."/>
            <person name="Brakhage A.A."/>
            <person name="Braus G.H."/>
            <person name="Fischer R."/>
            <person name="Frisvad J.C."/>
            <person name="Goldman G.H."/>
            <person name="Houbraken J."/>
            <person name="Oakley B."/>
            <person name="Pocsi I."/>
            <person name="Scazzocchio C."/>
            <person name="Seiboth B."/>
            <person name="vanKuyk P.A."/>
            <person name="Wortman J."/>
            <person name="Dyer P.S."/>
            <person name="Grigoriev I.V."/>
        </authorList>
    </citation>
    <scope>NUCLEOTIDE SEQUENCE [LARGE SCALE GENOMIC DNA]</scope>
    <source>
        <strain evidence="2">DTO 134E9</strain>
    </source>
</reference>
<dbReference type="AlphaFoldDB" id="A0A1L9RT70"/>
<name>A0A1L9RT70_ASPWE</name>
<dbReference type="VEuPathDB" id="FungiDB:ASPWEDRAFT_307689"/>
<evidence type="ECO:0000313" key="2">
    <source>
        <dbReference type="Proteomes" id="UP000184383"/>
    </source>
</evidence>
<dbReference type="PROSITE" id="PS51257">
    <property type="entry name" value="PROKAR_LIPOPROTEIN"/>
    <property type="match status" value="1"/>
</dbReference>
<dbReference type="GeneID" id="63749306"/>
<dbReference type="Proteomes" id="UP000184383">
    <property type="component" value="Unassembled WGS sequence"/>
</dbReference>
<organism evidence="1 2">
    <name type="scientific">Aspergillus wentii DTO 134E9</name>
    <dbReference type="NCBI Taxonomy" id="1073089"/>
    <lineage>
        <taxon>Eukaryota</taxon>
        <taxon>Fungi</taxon>
        <taxon>Dikarya</taxon>
        <taxon>Ascomycota</taxon>
        <taxon>Pezizomycotina</taxon>
        <taxon>Eurotiomycetes</taxon>
        <taxon>Eurotiomycetidae</taxon>
        <taxon>Eurotiales</taxon>
        <taxon>Aspergillaceae</taxon>
        <taxon>Aspergillus</taxon>
        <taxon>Aspergillus subgen. Cremei</taxon>
    </lineage>
</organism>